<dbReference type="AlphaFoldDB" id="A0A2S4PPH4"/>
<feature type="region of interest" description="Disordered" evidence="1">
    <location>
        <begin position="300"/>
        <end position="349"/>
    </location>
</feature>
<evidence type="ECO:0000313" key="3">
    <source>
        <dbReference type="Proteomes" id="UP000237438"/>
    </source>
</evidence>
<dbReference type="EMBL" id="PEDP01001274">
    <property type="protein sequence ID" value="POS83922.1"/>
    <property type="molecule type" value="Genomic_DNA"/>
</dbReference>
<accession>A0A2S4PPH4</accession>
<dbReference type="Proteomes" id="UP000237438">
    <property type="component" value="Unassembled WGS sequence"/>
</dbReference>
<sequence>MMSVQSPFRPLCNLSLTTSEPDLTRTQYNSSAIDIISHNIASDLTITGPLALPRFVFPAKPSHVVPKSQLNPPTGPIRSKNLSLNIRSDDSLCAQDKLNNETSQSSPKRSRESPPVSPRTALPRSGFHKRMTSEFIGANKSTCTASLPMRISPDIDVVRTSHSEGTIVQRRGHAHRRSAAISSGDLSIILRPQVVPRTGGSLPNSPNIDHDSSKFLQSLPSGSLKVGIDQLTQHKEINPLIKSPRNTRVGFSDDVQIIPRPLSMASSDSASTIRLNHSVSNSISSMVSASVSSSLKREDYPIDPTKLNRPRTAEPTLENSQISSRRHCPKRSGSLPSLIGPMTGPLVDSSTTRSMKRWTFFGNEISNGGIATKLRPSSATSLWCDQIALENTDYIIEQKNRAKSNQDQDMIVVRRNSNYKKSINKQKRVKSWAGSILSNKTKQRNYKQKLRLNSPSLPKLITSTFNVETEEVSRTISTSTKPIDETNYTNWKPRVYQPEDEAISPVIDLDAALGPFNTPTSSSGDFWDCSQRGGTRKRAMHSAIGLSGFSGPGMHYHRRTESAPEFENIRFGIHRLGSSSKMTMEDVFEEDEDEDGESKDAKNNQTDVACKHSSIEDESDPELRAGSKVDNSASLIDIQIDSAEQEVVFNDEVYPNKTDYYGENAEVVLLRHLTSGNESVSEKTSVSNEIHEKPTSKRQSADKLSAFPNLTNLEVDDISSTGLPSASLQLLPPISDNSYSVSHTPLPSPISPFSYDASFISTTQSSILNEREFESLLLGGPGPEMRISVDDVPSLMSSDSISGDSATTGENLFQNLTTEERFREGQRSASFSNTIANRKRSSMISLSRLINSSHGERSKLAIETHASSFSEGDGQQKAGNLGKRISRIIKFWRKSDSP</sequence>
<evidence type="ECO:0008006" key="4">
    <source>
        <dbReference type="Google" id="ProtNLM"/>
    </source>
</evidence>
<feature type="region of interest" description="Disordered" evidence="1">
    <location>
        <begin position="582"/>
        <end position="627"/>
    </location>
</feature>
<evidence type="ECO:0000256" key="1">
    <source>
        <dbReference type="SAM" id="MobiDB-lite"/>
    </source>
</evidence>
<feature type="compositionally biased region" description="Basic and acidic residues" evidence="1">
    <location>
        <begin position="609"/>
        <end position="627"/>
    </location>
</feature>
<feature type="compositionally biased region" description="Polar residues" evidence="1">
    <location>
        <begin position="678"/>
        <end position="688"/>
    </location>
</feature>
<protein>
    <recommendedName>
        <fullName evidence="4">Cell wall proline rich protein</fullName>
    </recommendedName>
</protein>
<reference evidence="2 3" key="1">
    <citation type="submission" date="2017-10" db="EMBL/GenBank/DDBJ databases">
        <title>Development of genomic resources for the powdery mildew, Erysiphe pulchra.</title>
        <authorList>
            <person name="Wadl P.A."/>
            <person name="Mack B.M."/>
            <person name="Moore G."/>
            <person name="Beltz S.B."/>
        </authorList>
    </citation>
    <scope>NUCLEOTIDE SEQUENCE [LARGE SCALE GENOMIC DNA]</scope>
    <source>
        <strain evidence="2">Cflorida</strain>
    </source>
</reference>
<dbReference type="STRING" id="225359.A0A2S4PPH4"/>
<evidence type="ECO:0000313" key="2">
    <source>
        <dbReference type="EMBL" id="POS83922.1"/>
    </source>
</evidence>
<comment type="caution">
    <text evidence="2">The sequence shown here is derived from an EMBL/GenBank/DDBJ whole genome shotgun (WGS) entry which is preliminary data.</text>
</comment>
<name>A0A2S4PPH4_9PEZI</name>
<feature type="region of interest" description="Disordered" evidence="1">
    <location>
        <begin position="678"/>
        <end position="700"/>
    </location>
</feature>
<keyword evidence="3" id="KW-1185">Reference proteome</keyword>
<feature type="compositionally biased region" description="Basic and acidic residues" evidence="1">
    <location>
        <begin position="689"/>
        <end position="700"/>
    </location>
</feature>
<gene>
    <name evidence="2" type="ORF">EPUL_006491</name>
</gene>
<organism evidence="2 3">
    <name type="scientific">Erysiphe pulchra</name>
    <dbReference type="NCBI Taxonomy" id="225359"/>
    <lineage>
        <taxon>Eukaryota</taxon>
        <taxon>Fungi</taxon>
        <taxon>Dikarya</taxon>
        <taxon>Ascomycota</taxon>
        <taxon>Pezizomycotina</taxon>
        <taxon>Leotiomycetes</taxon>
        <taxon>Erysiphales</taxon>
        <taxon>Erysiphaceae</taxon>
        <taxon>Erysiphe</taxon>
    </lineage>
</organism>
<dbReference type="OrthoDB" id="5406427at2759"/>
<feature type="compositionally biased region" description="Acidic residues" evidence="1">
    <location>
        <begin position="586"/>
        <end position="597"/>
    </location>
</feature>
<proteinExistence type="predicted"/>
<feature type="region of interest" description="Disordered" evidence="1">
    <location>
        <begin position="98"/>
        <end position="130"/>
    </location>
</feature>